<evidence type="ECO:0000259" key="2">
    <source>
        <dbReference type="PROSITE" id="PS50975"/>
    </source>
</evidence>
<organism evidence="4 5">
    <name type="scientific">Agromyces atrinae</name>
    <dbReference type="NCBI Taxonomy" id="592376"/>
    <lineage>
        <taxon>Bacteria</taxon>
        <taxon>Bacillati</taxon>
        <taxon>Actinomycetota</taxon>
        <taxon>Actinomycetes</taxon>
        <taxon>Micrococcales</taxon>
        <taxon>Microbacteriaceae</taxon>
        <taxon>Agromyces</taxon>
    </lineage>
</organism>
<evidence type="ECO:0000313" key="4">
    <source>
        <dbReference type="EMBL" id="RXZ86864.1"/>
    </source>
</evidence>
<dbReference type="InterPro" id="IPR011761">
    <property type="entry name" value="ATP-grasp"/>
</dbReference>
<accession>A0A4Q2M482</accession>
<dbReference type="GO" id="GO:0005524">
    <property type="term" value="F:ATP binding"/>
    <property type="evidence" value="ECO:0007669"/>
    <property type="project" value="UniProtKB-UniRule"/>
</dbReference>
<dbReference type="OrthoDB" id="4789744at2"/>
<feature type="domain" description="ATP-grasp" evidence="2">
    <location>
        <begin position="110"/>
        <end position="326"/>
    </location>
</feature>
<dbReference type="PANTHER" id="PTHR21621">
    <property type="entry name" value="RIBOSOMAL PROTEIN S6 MODIFICATION PROTEIN"/>
    <property type="match status" value="1"/>
</dbReference>
<dbReference type="GO" id="GO:0009432">
    <property type="term" value="P:SOS response"/>
    <property type="evidence" value="ECO:0007669"/>
    <property type="project" value="TreeGrafter"/>
</dbReference>
<dbReference type="EMBL" id="SDPM01000003">
    <property type="protein sequence ID" value="RXZ86864.1"/>
    <property type="molecule type" value="Genomic_DNA"/>
</dbReference>
<comment type="caution">
    <text evidence="4">The sequence shown here is derived from an EMBL/GenBank/DDBJ whole genome shotgun (WGS) entry which is preliminary data.</text>
</comment>
<keyword evidence="4" id="KW-0436">Ligase</keyword>
<proteinExistence type="predicted"/>
<dbReference type="PANTHER" id="PTHR21621:SF0">
    <property type="entry name" value="BETA-CITRYLGLUTAMATE SYNTHASE B-RELATED"/>
    <property type="match status" value="1"/>
</dbReference>
<evidence type="ECO:0000313" key="3">
    <source>
        <dbReference type="EMBL" id="NYD67305.1"/>
    </source>
</evidence>
<reference evidence="3 6" key="2">
    <citation type="submission" date="2020-07" db="EMBL/GenBank/DDBJ databases">
        <title>Sequencing the genomes of 1000 actinobacteria strains.</title>
        <authorList>
            <person name="Klenk H.-P."/>
        </authorList>
    </citation>
    <scope>NUCLEOTIDE SEQUENCE [LARGE SCALE GENOMIC DNA]</scope>
    <source>
        <strain evidence="3 6">DSM 23870</strain>
    </source>
</reference>
<keyword evidence="5" id="KW-1185">Reference proteome</keyword>
<dbReference type="GO" id="GO:0005737">
    <property type="term" value="C:cytoplasm"/>
    <property type="evidence" value="ECO:0007669"/>
    <property type="project" value="TreeGrafter"/>
</dbReference>
<name>A0A4Q2M482_9MICO</name>
<keyword evidence="1" id="KW-0547">Nucleotide-binding</keyword>
<dbReference type="SUPFAM" id="SSF56059">
    <property type="entry name" value="Glutathione synthetase ATP-binding domain-like"/>
    <property type="match status" value="1"/>
</dbReference>
<dbReference type="Proteomes" id="UP000581087">
    <property type="component" value="Unassembled WGS sequence"/>
</dbReference>
<dbReference type="RefSeq" id="WP_129173619.1">
    <property type="nucleotide sequence ID" value="NZ_JACCBI010000001.1"/>
</dbReference>
<reference evidence="4 5" key="1">
    <citation type="submission" date="2019-01" db="EMBL/GenBank/DDBJ databases">
        <title>Agromyces.</title>
        <authorList>
            <person name="Li J."/>
        </authorList>
    </citation>
    <scope>NUCLEOTIDE SEQUENCE [LARGE SCALE GENOMIC DNA]</scope>
    <source>
        <strain evidence="4 5">DSM 23870</strain>
    </source>
</reference>
<dbReference type="EMBL" id="JACCBI010000001">
    <property type="protein sequence ID" value="NYD67305.1"/>
    <property type="molecule type" value="Genomic_DNA"/>
</dbReference>
<dbReference type="GO" id="GO:0046872">
    <property type="term" value="F:metal ion binding"/>
    <property type="evidence" value="ECO:0007669"/>
    <property type="project" value="InterPro"/>
</dbReference>
<dbReference type="AlphaFoldDB" id="A0A4Q2M482"/>
<evidence type="ECO:0000313" key="5">
    <source>
        <dbReference type="Proteomes" id="UP000292686"/>
    </source>
</evidence>
<gene>
    <name evidence="3" type="ORF">BJ972_001824</name>
    <name evidence="4" type="ORF">ESP50_07325</name>
</gene>
<keyword evidence="1" id="KW-0067">ATP-binding</keyword>
<evidence type="ECO:0000313" key="6">
    <source>
        <dbReference type="Proteomes" id="UP000581087"/>
    </source>
</evidence>
<dbReference type="Proteomes" id="UP000292686">
    <property type="component" value="Unassembled WGS sequence"/>
</dbReference>
<dbReference type="GO" id="GO:0018169">
    <property type="term" value="F:ribosomal S6-glutamic acid ligase activity"/>
    <property type="evidence" value="ECO:0007669"/>
    <property type="project" value="TreeGrafter"/>
</dbReference>
<dbReference type="PROSITE" id="PS50975">
    <property type="entry name" value="ATP_GRASP"/>
    <property type="match status" value="1"/>
</dbReference>
<sequence>MSTLDDEPGGTPVVYALHENADWWPPFERAFREAGVPVREWNLVEGSFDPASAPPEGIFWSRISASAPSRGHDHSKDYARSVLSWLESSGRRTVNGRSTIEFEVSKVAQLAALRAAGIDAPETVAVIGAGGLRDAARRFEGRPFITKHNQGGKGLGVRRFDSVAEFETALDAGELDEPVDGITLLQEYVRPAGGFITRVEIVGGEFVYAIAADTIHGGFQLCPADACAIDATTGLPIAPPGAEAAPEPGQRLFTLRRDVDTAFAERLAQFTRDLGIEIAGIEFIESADGRRVVYDINTNTNYNADVEAEADSSGPASIARYLGALLRERYPA</sequence>
<evidence type="ECO:0000256" key="1">
    <source>
        <dbReference type="PROSITE-ProRule" id="PRU00409"/>
    </source>
</evidence>
<protein>
    <submittedName>
        <fullName evidence="4">Alpha-L-glutamate ligase</fullName>
    </submittedName>
    <submittedName>
        <fullName evidence="3">Glutathione synthase/RimK-type ligase-like ATP-grasp enzyme</fullName>
    </submittedName>
</protein>